<dbReference type="Pfam" id="PF13426">
    <property type="entry name" value="PAS_9"/>
    <property type="match status" value="1"/>
</dbReference>
<dbReference type="CDD" id="cd00130">
    <property type="entry name" value="PAS"/>
    <property type="match status" value="1"/>
</dbReference>
<dbReference type="SMART" id="SM00267">
    <property type="entry name" value="GGDEF"/>
    <property type="match status" value="1"/>
</dbReference>
<dbReference type="PANTHER" id="PTHR44757:SF2">
    <property type="entry name" value="BIOFILM ARCHITECTURE MAINTENANCE PROTEIN MBAA"/>
    <property type="match status" value="1"/>
</dbReference>
<dbReference type="InterPro" id="IPR000160">
    <property type="entry name" value="GGDEF_dom"/>
</dbReference>
<dbReference type="GO" id="GO:0016301">
    <property type="term" value="F:kinase activity"/>
    <property type="evidence" value="ECO:0007669"/>
    <property type="project" value="UniProtKB-KW"/>
</dbReference>
<evidence type="ECO:0000313" key="13">
    <source>
        <dbReference type="Proteomes" id="UP000182350"/>
    </source>
</evidence>
<dbReference type="SUPFAM" id="SSF55073">
    <property type="entry name" value="Nucleotide cyclase"/>
    <property type="match status" value="1"/>
</dbReference>
<keyword evidence="5" id="KW-0067">ATP-binding</keyword>
<dbReference type="Gene3D" id="3.40.50.2300">
    <property type="match status" value="1"/>
</dbReference>
<dbReference type="GO" id="GO:0005524">
    <property type="term" value="F:ATP binding"/>
    <property type="evidence" value="ECO:0007669"/>
    <property type="project" value="UniProtKB-KW"/>
</dbReference>
<dbReference type="RefSeq" id="WP_072325876.1">
    <property type="nucleotide sequence ID" value="NZ_FPJW01000005.1"/>
</dbReference>
<comment type="cofactor">
    <cofactor evidence="1">
        <name>Mg(2+)</name>
        <dbReference type="ChEBI" id="CHEBI:18420"/>
    </cofactor>
</comment>
<dbReference type="CDD" id="cd01949">
    <property type="entry name" value="GGDEF"/>
    <property type="match status" value="1"/>
</dbReference>
<dbReference type="AlphaFoldDB" id="A0A1K1X1F3"/>
<dbReference type="InterPro" id="IPR001789">
    <property type="entry name" value="Sig_transdc_resp-reg_receiver"/>
</dbReference>
<evidence type="ECO:0000256" key="8">
    <source>
        <dbReference type="PROSITE-ProRule" id="PRU00169"/>
    </source>
</evidence>
<feature type="domain" description="GGDEF" evidence="11">
    <location>
        <begin position="280"/>
        <end position="413"/>
    </location>
</feature>
<dbReference type="InterPro" id="IPR043128">
    <property type="entry name" value="Rev_trsase/Diguanyl_cyclase"/>
</dbReference>
<gene>
    <name evidence="12" type="ORF">SAMN02745752_01641</name>
</gene>
<dbReference type="InterPro" id="IPR011006">
    <property type="entry name" value="CheY-like_superfamily"/>
</dbReference>
<dbReference type="PANTHER" id="PTHR44757">
    <property type="entry name" value="DIGUANYLATE CYCLASE DGCP"/>
    <property type="match status" value="1"/>
</dbReference>
<dbReference type="NCBIfam" id="TIGR00229">
    <property type="entry name" value="sensory_box"/>
    <property type="match status" value="1"/>
</dbReference>
<keyword evidence="3" id="KW-0547">Nucleotide-binding</keyword>
<dbReference type="FunFam" id="3.30.70.270:FF:000001">
    <property type="entry name" value="Diguanylate cyclase domain protein"/>
    <property type="match status" value="1"/>
</dbReference>
<name>A0A1K1X1F3_9GAMM</name>
<dbReference type="EMBL" id="FPJW01000005">
    <property type="protein sequence ID" value="SFX43147.1"/>
    <property type="molecule type" value="Genomic_DNA"/>
</dbReference>
<sequence length="416" mass="46229">MNILLADDSRTTAAPILALMNRLGHQVRHVMDGRAAVAAYQEQQPDLVLMDGIMPEMDGLEATRQIRALNPEQWVPIIIMTAMDSKQQMLEGLAAGADDYLFKPIDFEILDARIKAFERIATLQQSLVGILDNVYEAIITISQTGHIHKFNKAAERIFGYRAKEMLGQKVNQLMPSYHAEKHDDYLLNYLKTGQPRIIGQGRKVQGRRKNGELFPMRLSVTEVKRAQDSLFIGLVQDISDEEATRKQIEYLALHDPLTGLPNRAAFQQTLDQLQQVPAERPHLLMFIDLDGFKPINDTLGHEAGDEALKQVAQRINKQLGKKDFAARLGGDEFTILLHEPANAEQARHLADTLLNAISQPMALMNQTIQMGASIGALLFNPGEQTNDALLSRADHAMYAAKKAGKGQVLLIDASAS</sequence>
<dbReference type="STRING" id="1122209.SAMN02745752_01641"/>
<dbReference type="PROSITE" id="PS50110">
    <property type="entry name" value="RESPONSE_REGULATORY"/>
    <property type="match status" value="1"/>
</dbReference>
<feature type="domain" description="PAS" evidence="10">
    <location>
        <begin position="123"/>
        <end position="183"/>
    </location>
</feature>
<dbReference type="SUPFAM" id="SSF55785">
    <property type="entry name" value="PYP-like sensor domain (PAS domain)"/>
    <property type="match status" value="1"/>
</dbReference>
<reference evidence="12 13" key="1">
    <citation type="submission" date="2016-11" db="EMBL/GenBank/DDBJ databases">
        <authorList>
            <person name="Jaros S."/>
            <person name="Januszkiewicz K."/>
            <person name="Wedrychowicz H."/>
        </authorList>
    </citation>
    <scope>NUCLEOTIDE SEQUENCE [LARGE SCALE GENOMIC DNA]</scope>
    <source>
        <strain evidence="12 13">DSM 21637</strain>
    </source>
</reference>
<dbReference type="FunFam" id="3.30.450.20:FF:000060">
    <property type="entry name" value="Sensor protein FixL"/>
    <property type="match status" value="1"/>
</dbReference>
<keyword evidence="4" id="KW-0418">Kinase</keyword>
<protein>
    <recommendedName>
        <fullName evidence="7">Sensor protein FixL</fullName>
    </recommendedName>
</protein>
<proteinExistence type="predicted"/>
<comment type="function">
    <text evidence="6">Putative oxygen sensor; modulates the activity of FixJ, a transcriptional activator of nitrogen fixation fixK gene. FixL probably acts as a kinase that phosphorylates FixJ.</text>
</comment>
<dbReference type="SUPFAM" id="SSF52172">
    <property type="entry name" value="CheY-like"/>
    <property type="match status" value="1"/>
</dbReference>
<accession>A0A1K1X1F3</accession>
<dbReference type="Gene3D" id="3.30.70.270">
    <property type="match status" value="1"/>
</dbReference>
<dbReference type="Pfam" id="PF00072">
    <property type="entry name" value="Response_reg"/>
    <property type="match status" value="1"/>
</dbReference>
<organism evidence="12 13">
    <name type="scientific">Marinospirillum alkaliphilum DSM 21637</name>
    <dbReference type="NCBI Taxonomy" id="1122209"/>
    <lineage>
        <taxon>Bacteria</taxon>
        <taxon>Pseudomonadati</taxon>
        <taxon>Pseudomonadota</taxon>
        <taxon>Gammaproteobacteria</taxon>
        <taxon>Oceanospirillales</taxon>
        <taxon>Oceanospirillaceae</taxon>
        <taxon>Marinospirillum</taxon>
    </lineage>
</organism>
<dbReference type="CDD" id="cd17546">
    <property type="entry name" value="REC_hyHK_CKI1_RcsC-like"/>
    <property type="match status" value="1"/>
</dbReference>
<dbReference type="Pfam" id="PF00990">
    <property type="entry name" value="GGDEF"/>
    <property type="match status" value="1"/>
</dbReference>
<evidence type="ECO:0000256" key="3">
    <source>
        <dbReference type="ARBA" id="ARBA00022741"/>
    </source>
</evidence>
<keyword evidence="2" id="KW-0808">Transferase</keyword>
<evidence type="ECO:0000256" key="2">
    <source>
        <dbReference type="ARBA" id="ARBA00022679"/>
    </source>
</evidence>
<dbReference type="Gene3D" id="3.30.450.20">
    <property type="entry name" value="PAS domain"/>
    <property type="match status" value="1"/>
</dbReference>
<evidence type="ECO:0000256" key="7">
    <source>
        <dbReference type="ARBA" id="ARBA00070616"/>
    </source>
</evidence>
<dbReference type="NCBIfam" id="TIGR00254">
    <property type="entry name" value="GGDEF"/>
    <property type="match status" value="1"/>
</dbReference>
<keyword evidence="8" id="KW-0597">Phosphoprotein</keyword>
<evidence type="ECO:0000313" key="12">
    <source>
        <dbReference type="EMBL" id="SFX43147.1"/>
    </source>
</evidence>
<feature type="domain" description="Response regulatory" evidence="9">
    <location>
        <begin position="2"/>
        <end position="118"/>
    </location>
</feature>
<dbReference type="InterPro" id="IPR035965">
    <property type="entry name" value="PAS-like_dom_sf"/>
</dbReference>
<dbReference type="PROSITE" id="PS50112">
    <property type="entry name" value="PAS"/>
    <property type="match status" value="1"/>
</dbReference>
<dbReference type="Proteomes" id="UP000182350">
    <property type="component" value="Unassembled WGS sequence"/>
</dbReference>
<dbReference type="SMART" id="SM00091">
    <property type="entry name" value="PAS"/>
    <property type="match status" value="1"/>
</dbReference>
<dbReference type="InterPro" id="IPR029787">
    <property type="entry name" value="Nucleotide_cyclase"/>
</dbReference>
<evidence type="ECO:0000259" key="11">
    <source>
        <dbReference type="PROSITE" id="PS50887"/>
    </source>
</evidence>
<dbReference type="PROSITE" id="PS50887">
    <property type="entry name" value="GGDEF"/>
    <property type="match status" value="1"/>
</dbReference>
<keyword evidence="13" id="KW-1185">Reference proteome</keyword>
<dbReference type="InterPro" id="IPR000014">
    <property type="entry name" value="PAS"/>
</dbReference>
<dbReference type="OrthoDB" id="9812260at2"/>
<dbReference type="GO" id="GO:0000160">
    <property type="term" value="P:phosphorelay signal transduction system"/>
    <property type="evidence" value="ECO:0007669"/>
    <property type="project" value="InterPro"/>
</dbReference>
<evidence type="ECO:0000256" key="1">
    <source>
        <dbReference type="ARBA" id="ARBA00001946"/>
    </source>
</evidence>
<feature type="modified residue" description="4-aspartylphosphate" evidence="8">
    <location>
        <position position="51"/>
    </location>
</feature>
<evidence type="ECO:0000256" key="4">
    <source>
        <dbReference type="ARBA" id="ARBA00022777"/>
    </source>
</evidence>
<dbReference type="SMART" id="SM00448">
    <property type="entry name" value="REC"/>
    <property type="match status" value="1"/>
</dbReference>
<evidence type="ECO:0000259" key="9">
    <source>
        <dbReference type="PROSITE" id="PS50110"/>
    </source>
</evidence>
<evidence type="ECO:0000256" key="5">
    <source>
        <dbReference type="ARBA" id="ARBA00022840"/>
    </source>
</evidence>
<evidence type="ECO:0000259" key="10">
    <source>
        <dbReference type="PROSITE" id="PS50112"/>
    </source>
</evidence>
<dbReference type="InterPro" id="IPR052155">
    <property type="entry name" value="Biofilm_reg_signaling"/>
</dbReference>
<evidence type="ECO:0000256" key="6">
    <source>
        <dbReference type="ARBA" id="ARBA00059827"/>
    </source>
</evidence>